<organism evidence="7 8">
    <name type="scientific">Methylobacterium radiotolerans (strain ATCC 27329 / DSM 1819 / JCM 2831 / NBRC 15690 / NCIMB 10815 / 0-1)</name>
    <dbReference type="NCBI Taxonomy" id="426355"/>
    <lineage>
        <taxon>Bacteria</taxon>
        <taxon>Pseudomonadati</taxon>
        <taxon>Pseudomonadota</taxon>
        <taxon>Alphaproteobacteria</taxon>
        <taxon>Hyphomicrobiales</taxon>
        <taxon>Methylobacteriaceae</taxon>
        <taxon>Methylobacterium</taxon>
    </lineage>
</organism>
<dbReference type="InterPro" id="IPR004090">
    <property type="entry name" value="Chemotax_Me-accpt_rcpt"/>
</dbReference>
<dbReference type="AlphaFoldDB" id="B1LZY0"/>
<dbReference type="KEGG" id="mrd:Mrad2831_2468"/>
<feature type="domain" description="Methyl-accepting transducer" evidence="5">
    <location>
        <begin position="303"/>
        <end position="539"/>
    </location>
</feature>
<dbReference type="EMBL" id="CP001001">
    <property type="protein sequence ID" value="ACB24463.1"/>
    <property type="molecule type" value="Genomic_DNA"/>
</dbReference>
<evidence type="ECO:0000313" key="8">
    <source>
        <dbReference type="Proteomes" id="UP000006589"/>
    </source>
</evidence>
<dbReference type="GO" id="GO:0007165">
    <property type="term" value="P:signal transduction"/>
    <property type="evidence" value="ECO:0007669"/>
    <property type="project" value="UniProtKB-KW"/>
</dbReference>
<dbReference type="InterPro" id="IPR004089">
    <property type="entry name" value="MCPsignal_dom"/>
</dbReference>
<dbReference type="RefSeq" id="WP_012319436.1">
    <property type="nucleotide sequence ID" value="NC_010505.1"/>
</dbReference>
<proteinExistence type="inferred from homology"/>
<dbReference type="GeneID" id="6138509"/>
<dbReference type="GO" id="GO:0004888">
    <property type="term" value="F:transmembrane signaling receptor activity"/>
    <property type="evidence" value="ECO:0007669"/>
    <property type="project" value="InterPro"/>
</dbReference>
<protein>
    <submittedName>
        <fullName evidence="7">Methyl-accepting chemotaxis sensory transducer</fullName>
    </submittedName>
</protein>
<dbReference type="OrthoDB" id="3289104at2"/>
<evidence type="ECO:0000256" key="2">
    <source>
        <dbReference type="ARBA" id="ARBA00029447"/>
    </source>
</evidence>
<dbReference type="Gene3D" id="6.10.340.10">
    <property type="match status" value="1"/>
</dbReference>
<gene>
    <name evidence="7" type="ordered locus">Mrad2831_2468</name>
</gene>
<dbReference type="Pfam" id="PF00015">
    <property type="entry name" value="MCPsignal"/>
    <property type="match status" value="1"/>
</dbReference>
<dbReference type="SMART" id="SM00304">
    <property type="entry name" value="HAMP"/>
    <property type="match status" value="1"/>
</dbReference>
<dbReference type="GO" id="GO:0006935">
    <property type="term" value="P:chemotaxis"/>
    <property type="evidence" value="ECO:0007669"/>
    <property type="project" value="InterPro"/>
</dbReference>
<dbReference type="Pfam" id="PF00672">
    <property type="entry name" value="HAMP"/>
    <property type="match status" value="1"/>
</dbReference>
<dbReference type="HOGENOM" id="CLU_000445_107_27_5"/>
<dbReference type="SUPFAM" id="SSF58104">
    <property type="entry name" value="Methyl-accepting chemotaxis protein (MCP) signaling domain"/>
    <property type="match status" value="1"/>
</dbReference>
<dbReference type="InterPro" id="IPR003660">
    <property type="entry name" value="HAMP_dom"/>
</dbReference>
<dbReference type="CDD" id="cd06225">
    <property type="entry name" value="HAMP"/>
    <property type="match status" value="1"/>
</dbReference>
<dbReference type="SMART" id="SM00283">
    <property type="entry name" value="MA"/>
    <property type="match status" value="1"/>
</dbReference>
<dbReference type="PRINTS" id="PR00260">
    <property type="entry name" value="CHEMTRNSDUCR"/>
</dbReference>
<feature type="transmembrane region" description="Helical" evidence="4">
    <location>
        <begin position="187"/>
        <end position="209"/>
    </location>
</feature>
<sequence length="559" mass="58351">MRISLGLKLSAVIGLLALVASGIAAFAIRQSNWEQERAAATDRIWNAGLQAGALGQAIEHAVVQATALYTADDTTEARTRLSALHDALATVEQVRGPFLEAMEDQLPADRRRRFDLFVKEFIAYQTDTAELGLTVSPKAALIQATDEATVKNRERMVAEIGILGREVLSRLNARRAADAADRRRSRITLVVVPAVALALGLLAAIWIILTQVRRPLHRLKDGMTALAANDLDRAIPFTHRRDEIGEMAAAIAAFRTALIEKRDLDAEAQARRDRDRSRAEALAAATRAFEAETHRAVTDLADSAEAMQAAADTLSGNAGAMAAEAAVVAGASEQSAGLVDSIASAAEELSASAREIEARVRHTSAIATSALSDTQGLKETVMSLSQAAEEIGAVVTLIREVAEQTNLLALNATIEAARAGAAGRGFAVVAAEVKALAGQTALATDRITGQVGSIQGAAGRTVGAIGTIGETIARMSLIASEVADATDQQGRASQEIARAISGAAAEARHVSESVAGVQAAAASNEAQAGQVRGSAARVNAGTHSLQRAIETFMVEVHGA</sequence>
<dbReference type="PANTHER" id="PTHR32089">
    <property type="entry name" value="METHYL-ACCEPTING CHEMOTAXIS PROTEIN MCPB"/>
    <property type="match status" value="1"/>
</dbReference>
<keyword evidence="1 3" id="KW-0807">Transducer</keyword>
<keyword evidence="4" id="KW-1133">Transmembrane helix</keyword>
<dbReference type="eggNOG" id="COG0840">
    <property type="taxonomic scope" value="Bacteria"/>
</dbReference>
<dbReference type="STRING" id="426355.Mrad2831_2468"/>
<accession>B1LZY0</accession>
<name>B1LZY0_METRJ</name>
<dbReference type="GO" id="GO:0016020">
    <property type="term" value="C:membrane"/>
    <property type="evidence" value="ECO:0007669"/>
    <property type="project" value="InterPro"/>
</dbReference>
<dbReference type="PROSITE" id="PS50111">
    <property type="entry name" value="CHEMOTAXIS_TRANSDUC_2"/>
    <property type="match status" value="1"/>
</dbReference>
<dbReference type="Proteomes" id="UP000006589">
    <property type="component" value="Chromosome"/>
</dbReference>
<reference evidence="7 8" key="1">
    <citation type="submission" date="2008-03" db="EMBL/GenBank/DDBJ databases">
        <title>Complete sequence of chromosome of Methylobacterium radiotolerans JCM 2831.</title>
        <authorList>
            <consortium name="US DOE Joint Genome Institute"/>
            <person name="Copeland A."/>
            <person name="Lucas S."/>
            <person name="Lapidus A."/>
            <person name="Glavina del Rio T."/>
            <person name="Dalin E."/>
            <person name="Tice H."/>
            <person name="Bruce D."/>
            <person name="Goodwin L."/>
            <person name="Pitluck S."/>
            <person name="Kiss H."/>
            <person name="Brettin T."/>
            <person name="Detter J.C."/>
            <person name="Han C."/>
            <person name="Kuske C.R."/>
            <person name="Schmutz J."/>
            <person name="Larimer F."/>
            <person name="Land M."/>
            <person name="Hauser L."/>
            <person name="Kyrpides N."/>
            <person name="Mikhailova N."/>
            <person name="Marx C.J."/>
            <person name="Richardson P."/>
        </authorList>
    </citation>
    <scope>NUCLEOTIDE SEQUENCE [LARGE SCALE GENOMIC DNA]</scope>
    <source>
        <strain evidence="8">ATCC 27329 / DSM 1819 / JCM 2831 / NBRC 15690 / NCIMB 10815 / 0-1</strain>
    </source>
</reference>
<dbReference type="PROSITE" id="PS50885">
    <property type="entry name" value="HAMP"/>
    <property type="match status" value="1"/>
</dbReference>
<evidence type="ECO:0000259" key="6">
    <source>
        <dbReference type="PROSITE" id="PS50885"/>
    </source>
</evidence>
<evidence type="ECO:0000256" key="1">
    <source>
        <dbReference type="ARBA" id="ARBA00023224"/>
    </source>
</evidence>
<evidence type="ECO:0000313" key="7">
    <source>
        <dbReference type="EMBL" id="ACB24463.1"/>
    </source>
</evidence>
<comment type="similarity">
    <text evidence="2">Belongs to the methyl-accepting chemotaxis (MCP) protein family.</text>
</comment>
<keyword evidence="4" id="KW-0812">Transmembrane</keyword>
<evidence type="ECO:0000256" key="4">
    <source>
        <dbReference type="SAM" id="Phobius"/>
    </source>
</evidence>
<dbReference type="Gene3D" id="1.10.287.950">
    <property type="entry name" value="Methyl-accepting chemotaxis protein"/>
    <property type="match status" value="1"/>
</dbReference>
<keyword evidence="4" id="KW-0472">Membrane</keyword>
<dbReference type="PANTHER" id="PTHR32089:SF112">
    <property type="entry name" value="LYSOZYME-LIKE PROTEIN-RELATED"/>
    <property type="match status" value="1"/>
</dbReference>
<evidence type="ECO:0000256" key="3">
    <source>
        <dbReference type="PROSITE-ProRule" id="PRU00284"/>
    </source>
</evidence>
<feature type="domain" description="HAMP" evidence="6">
    <location>
        <begin position="210"/>
        <end position="263"/>
    </location>
</feature>
<evidence type="ECO:0000259" key="5">
    <source>
        <dbReference type="PROSITE" id="PS50111"/>
    </source>
</evidence>